<evidence type="ECO:0000313" key="1">
    <source>
        <dbReference type="EMBL" id="HEA17873.1"/>
    </source>
</evidence>
<dbReference type="RefSeq" id="WP_304183616.1">
    <property type="nucleotide sequence ID" value="NZ_DRGM01000167.1"/>
</dbReference>
<dbReference type="InterPro" id="IPR009874">
    <property type="entry name" value="DUF1428"/>
</dbReference>
<protein>
    <submittedName>
        <fullName evidence="1">DUF1428 domain-containing protein</fullName>
    </submittedName>
</protein>
<dbReference type="Proteomes" id="UP000886188">
    <property type="component" value="Unassembled WGS sequence"/>
</dbReference>
<reference evidence="1" key="1">
    <citation type="journal article" date="2020" name="mSystems">
        <title>Genome- and Community-Level Interaction Insights into Carbon Utilization and Element Cycling Functions of Hydrothermarchaeota in Hydrothermal Sediment.</title>
        <authorList>
            <person name="Zhou Z."/>
            <person name="Liu Y."/>
            <person name="Xu W."/>
            <person name="Pan J."/>
            <person name="Luo Z.H."/>
            <person name="Li M."/>
        </authorList>
    </citation>
    <scope>NUCLEOTIDE SEQUENCE [LARGE SCALE GENOMIC DNA]</scope>
    <source>
        <strain evidence="1">HyVt-346</strain>
    </source>
</reference>
<dbReference type="Pfam" id="PF07237">
    <property type="entry name" value="DUF1428"/>
    <property type="match status" value="1"/>
</dbReference>
<dbReference type="Gene3D" id="3.30.70.100">
    <property type="match status" value="1"/>
</dbReference>
<comment type="caution">
    <text evidence="1">The sequence shown here is derived from an EMBL/GenBank/DDBJ whole genome shotgun (WGS) entry which is preliminary data.</text>
</comment>
<dbReference type="SUPFAM" id="SSF54909">
    <property type="entry name" value="Dimeric alpha+beta barrel"/>
    <property type="match status" value="1"/>
</dbReference>
<dbReference type="EMBL" id="DRGM01000167">
    <property type="protein sequence ID" value="HEA17873.1"/>
    <property type="molecule type" value="Genomic_DNA"/>
</dbReference>
<dbReference type="InterPro" id="IPR011008">
    <property type="entry name" value="Dimeric_a/b-barrel"/>
</dbReference>
<sequence>MSYIDGFVCAVPTNRQAEYVEHADKAAKVFKQCGAIQVIEAWGDDVPDGTHTSFLQAVKCQENETVVFSWVTWPSKAARDEGMAKFMQDPICDIQQNPLPFDGKRLIFGSFKAIVER</sequence>
<name>A0A7V1GFN5_9GAMM</name>
<organism evidence="1">
    <name type="scientific">Pseudoalteromonas prydzensis</name>
    <dbReference type="NCBI Taxonomy" id="182141"/>
    <lineage>
        <taxon>Bacteria</taxon>
        <taxon>Pseudomonadati</taxon>
        <taxon>Pseudomonadota</taxon>
        <taxon>Gammaproteobacteria</taxon>
        <taxon>Alteromonadales</taxon>
        <taxon>Pseudoalteromonadaceae</taxon>
        <taxon>Pseudoalteromonas</taxon>
    </lineage>
</organism>
<dbReference type="PIRSF" id="PIRSF007028">
    <property type="entry name" value="UCP007028"/>
    <property type="match status" value="1"/>
</dbReference>
<gene>
    <name evidence="1" type="ORF">ENH88_15800</name>
</gene>
<dbReference type="AlphaFoldDB" id="A0A7V1GFN5"/>
<proteinExistence type="predicted"/>
<accession>A0A7V1GFN5</accession>